<proteinExistence type="predicted"/>
<geneLocation type="plasmid" evidence="2">
    <name>SGRA01</name>
</geneLocation>
<keyword evidence="1" id="KW-0614">Plasmid</keyword>
<sequence length="93" mass="10014">MLLNAINQLFSFCVEAIGPKFYTKNGQSAKRLFGPALRSGGPKGQTKAATGGCRAEQTCEPRSIAAASKAGRGPQIQKNSLKTLHYFIIKMIK</sequence>
<evidence type="ECO:0000313" key="1">
    <source>
        <dbReference type="EMBL" id="AFC26993.1"/>
    </source>
</evidence>
<reference evidence="1 2" key="1">
    <citation type="journal article" date="2012" name="Stand. Genomic Sci.">
        <title>Complete genome sequencing and analysis of Saprospira grandis str. Lewin, a predatory marine bacterium.</title>
        <authorList>
            <person name="Saw J.H."/>
            <person name="Yuryev A."/>
            <person name="Kanbe M."/>
            <person name="Hou S."/>
            <person name="Young A.G."/>
            <person name="Aizawa S."/>
            <person name="Alam M."/>
        </authorList>
    </citation>
    <scope>NUCLEOTIDE SEQUENCE [LARGE SCALE GENOMIC DNA]</scope>
    <source>
        <strain evidence="1 2">Lewin</strain>
        <plasmid evidence="2">Plasmid SGRA01</plasmid>
    </source>
</reference>
<organism evidence="1 2">
    <name type="scientific">Saprospira grandis (strain Lewin)</name>
    <dbReference type="NCBI Taxonomy" id="984262"/>
    <lineage>
        <taxon>Bacteria</taxon>
        <taxon>Pseudomonadati</taxon>
        <taxon>Bacteroidota</taxon>
        <taxon>Saprospiria</taxon>
        <taxon>Saprospirales</taxon>
        <taxon>Saprospiraceae</taxon>
        <taxon>Saprospira</taxon>
    </lineage>
</organism>
<dbReference type="Proteomes" id="UP000007519">
    <property type="component" value="Plasmid unnamed"/>
</dbReference>
<dbReference type="AlphaFoldDB" id="H6LB28"/>
<protein>
    <submittedName>
        <fullName evidence="1">Uncharacterized protein</fullName>
    </submittedName>
</protein>
<gene>
    <name evidence="1" type="ORF">SGRA_p0053</name>
</gene>
<name>H6LB28_SAPGL</name>
<dbReference type="KEGG" id="sgn:SGRA_p0053"/>
<dbReference type="EMBL" id="CP002832">
    <property type="protein sequence ID" value="AFC26993.1"/>
    <property type="molecule type" value="Genomic_DNA"/>
</dbReference>
<dbReference type="HOGENOM" id="CLU_2397898_0_0_10"/>
<keyword evidence="2" id="KW-1185">Reference proteome</keyword>
<accession>H6LB28</accession>
<evidence type="ECO:0000313" key="2">
    <source>
        <dbReference type="Proteomes" id="UP000007519"/>
    </source>
</evidence>